<sequence>MPERLMGTDCKFVGDMSTLVQIQLGPKIRRSMNMKIKKKKGKFLSMMTVGRICPYRLVVQDISLSRRQRGFDFPWGYYERKLIMDYHKPRRNSSWVDARAVNGDGL</sequence>
<gene>
    <name evidence="1" type="ORF">C4D60_Mb00t07900</name>
</gene>
<reference evidence="1 2" key="1">
    <citation type="journal article" date="2019" name="Nat. Plants">
        <title>Genome sequencing of Musa balbisiana reveals subgenome evolution and function divergence in polyploid bananas.</title>
        <authorList>
            <person name="Yao X."/>
        </authorList>
    </citation>
    <scope>NUCLEOTIDE SEQUENCE [LARGE SCALE GENOMIC DNA]</scope>
    <source>
        <strain evidence="2">cv. DH-PKW</strain>
        <tissue evidence="1">Leaves</tissue>
    </source>
</reference>
<organism evidence="1 2">
    <name type="scientific">Musa balbisiana</name>
    <name type="common">Banana</name>
    <dbReference type="NCBI Taxonomy" id="52838"/>
    <lineage>
        <taxon>Eukaryota</taxon>
        <taxon>Viridiplantae</taxon>
        <taxon>Streptophyta</taxon>
        <taxon>Embryophyta</taxon>
        <taxon>Tracheophyta</taxon>
        <taxon>Spermatophyta</taxon>
        <taxon>Magnoliopsida</taxon>
        <taxon>Liliopsida</taxon>
        <taxon>Zingiberales</taxon>
        <taxon>Musaceae</taxon>
        <taxon>Musa</taxon>
    </lineage>
</organism>
<name>A0A4V4H201_MUSBA</name>
<keyword evidence="2" id="KW-1185">Reference proteome</keyword>
<dbReference type="EMBL" id="PYDT01001727">
    <property type="protein sequence ID" value="THU42386.1"/>
    <property type="molecule type" value="Genomic_DNA"/>
</dbReference>
<dbReference type="Proteomes" id="UP000317650">
    <property type="component" value="Unassembled WGS sequence"/>
</dbReference>
<protein>
    <submittedName>
        <fullName evidence="1">Uncharacterized protein</fullName>
    </submittedName>
</protein>
<evidence type="ECO:0000313" key="2">
    <source>
        <dbReference type="Proteomes" id="UP000317650"/>
    </source>
</evidence>
<accession>A0A4V4H201</accession>
<dbReference type="AlphaFoldDB" id="A0A4V4H201"/>
<evidence type="ECO:0000313" key="1">
    <source>
        <dbReference type="EMBL" id="THU42386.1"/>
    </source>
</evidence>
<proteinExistence type="predicted"/>
<comment type="caution">
    <text evidence="1">The sequence shown here is derived from an EMBL/GenBank/DDBJ whole genome shotgun (WGS) entry which is preliminary data.</text>
</comment>